<evidence type="ECO:0000256" key="3">
    <source>
        <dbReference type="ARBA" id="ARBA00022475"/>
    </source>
</evidence>
<evidence type="ECO:0000256" key="10">
    <source>
        <dbReference type="ARBA" id="ARBA00023049"/>
    </source>
</evidence>
<feature type="domain" description="Peptidase M48" evidence="13">
    <location>
        <begin position="82"/>
        <end position="295"/>
    </location>
</feature>
<evidence type="ECO:0000256" key="8">
    <source>
        <dbReference type="ARBA" id="ARBA00022833"/>
    </source>
</evidence>
<evidence type="ECO:0000256" key="11">
    <source>
        <dbReference type="ARBA" id="ARBA00023136"/>
    </source>
</evidence>
<evidence type="ECO:0000256" key="5">
    <source>
        <dbReference type="ARBA" id="ARBA00022692"/>
    </source>
</evidence>
<organism evidence="14 15">
    <name type="scientific">Enemella evansiae</name>
    <dbReference type="NCBI Taxonomy" id="2016499"/>
    <lineage>
        <taxon>Bacteria</taxon>
        <taxon>Bacillati</taxon>
        <taxon>Actinomycetota</taxon>
        <taxon>Actinomycetes</taxon>
        <taxon>Propionibacteriales</taxon>
        <taxon>Propionibacteriaceae</taxon>
        <taxon>Enemella</taxon>
    </lineage>
</organism>
<comment type="caution">
    <text evidence="14">The sequence shown here is derived from an EMBL/GenBank/DDBJ whole genome shotgun (WGS) entry which is preliminary data.</text>
</comment>
<evidence type="ECO:0000256" key="4">
    <source>
        <dbReference type="ARBA" id="ARBA00022670"/>
    </source>
</evidence>
<dbReference type="RefSeq" id="WP_094404493.1">
    <property type="nucleotide sequence ID" value="NZ_NMVO01000001.1"/>
</dbReference>
<keyword evidence="5 12" id="KW-0812">Transmembrane</keyword>
<dbReference type="GO" id="GO:0004222">
    <property type="term" value="F:metalloendopeptidase activity"/>
    <property type="evidence" value="ECO:0007669"/>
    <property type="project" value="InterPro"/>
</dbReference>
<accession>A0A255GWE5</accession>
<protein>
    <recommendedName>
        <fullName evidence="13">Peptidase M48 domain-containing protein</fullName>
    </recommendedName>
</protein>
<dbReference type="AlphaFoldDB" id="A0A255GWE5"/>
<evidence type="ECO:0000259" key="13">
    <source>
        <dbReference type="Pfam" id="PF01435"/>
    </source>
</evidence>
<evidence type="ECO:0000256" key="9">
    <source>
        <dbReference type="ARBA" id="ARBA00022989"/>
    </source>
</evidence>
<keyword evidence="9 12" id="KW-1133">Transmembrane helix</keyword>
<dbReference type="GO" id="GO:0006508">
    <property type="term" value="P:proteolysis"/>
    <property type="evidence" value="ECO:0007669"/>
    <property type="project" value="UniProtKB-KW"/>
</dbReference>
<dbReference type="EMBL" id="NMVO01000001">
    <property type="protein sequence ID" value="OYO17714.1"/>
    <property type="molecule type" value="Genomic_DNA"/>
</dbReference>
<dbReference type="GO" id="GO:0046872">
    <property type="term" value="F:metal ion binding"/>
    <property type="evidence" value="ECO:0007669"/>
    <property type="project" value="UniProtKB-KW"/>
</dbReference>
<gene>
    <name evidence="14" type="ORF">CGZ94_02175</name>
</gene>
<evidence type="ECO:0000256" key="6">
    <source>
        <dbReference type="ARBA" id="ARBA00022723"/>
    </source>
</evidence>
<evidence type="ECO:0000256" key="1">
    <source>
        <dbReference type="ARBA" id="ARBA00001947"/>
    </source>
</evidence>
<dbReference type="Gene3D" id="3.30.2010.10">
    <property type="entry name" value="Metalloproteases ('zincins'), catalytic domain"/>
    <property type="match status" value="1"/>
</dbReference>
<evidence type="ECO:0000256" key="2">
    <source>
        <dbReference type="ARBA" id="ARBA00004651"/>
    </source>
</evidence>
<evidence type="ECO:0000313" key="15">
    <source>
        <dbReference type="Proteomes" id="UP000215896"/>
    </source>
</evidence>
<dbReference type="PANTHER" id="PTHR43221">
    <property type="entry name" value="PROTEASE HTPX"/>
    <property type="match status" value="1"/>
</dbReference>
<keyword evidence="7" id="KW-0378">Hydrolase</keyword>
<sequence length="601" mass="65346">MKSVRALLSLLLLVLFPLVVVAALVGVIALTVTVAGRTGSTPFAAKLILVPVLLGVVVAVGEVLRRRPEPPPLPELTRAQHPALWAQVDELAALAQTAPPDRIELSPEVNAAVYQTKKGRSMVIGLPLLATFTVAELRSVLAHELGHFAGGDTAASSRTLRLQVFLRTARDHAGLLLGWFYRLYYRLYLWVSSASRRDAEYAADRLSVRATDPQTAAESFRRLYQVALAWDLVEEEYLPMFPLAGARASIGEALHGVLQQNAEPIRRAADEAIATQRPAWDDSHPPTAQRIQNFRDQPTEPGTTPPDTRPAVLLVGRESLDALEGELLTQDLPLTGWPEVQARAQQVAQRERTGHLLGELRSENVIARPRLADYFALVRNRPDALHPLVSSPDQDGATGLHHLTQGLTLGALAGTPGVHTRTDWRTEVQWFAPDGSPIDLDALTSALIDPNGPPPGQLLPGAPLDQDLVSAEPTAQEAPTAAAMCLRGQGGQFFDLLLYPSGIAVLPLDLPMADRMGAARGKAYHEQRLQQLAGRPREVLLRSLGGQFVPFDRLTDLKVGRGPYRSVRFTVDGTPITLGKRDWSQDFGGAWDALRGLQQPT</sequence>
<proteinExistence type="predicted"/>
<reference evidence="14 15" key="1">
    <citation type="submission" date="2017-07" db="EMBL/GenBank/DDBJ databases">
        <title>Draft whole genome sequences of clinical Proprionibacteriaceae strains.</title>
        <authorList>
            <person name="Bernier A.-M."/>
            <person name="Bernard K."/>
            <person name="Domingo M.-C."/>
        </authorList>
    </citation>
    <scope>NUCLEOTIDE SEQUENCE [LARGE SCALE GENOMIC DNA]</scope>
    <source>
        <strain evidence="14 15">NML 030167</strain>
    </source>
</reference>
<evidence type="ECO:0000256" key="12">
    <source>
        <dbReference type="SAM" id="Phobius"/>
    </source>
</evidence>
<keyword evidence="4" id="KW-0645">Protease</keyword>
<evidence type="ECO:0000313" key="14">
    <source>
        <dbReference type="EMBL" id="OYO17714.1"/>
    </source>
</evidence>
<keyword evidence="15" id="KW-1185">Reference proteome</keyword>
<keyword evidence="10" id="KW-0482">Metalloprotease</keyword>
<keyword evidence="11 12" id="KW-0472">Membrane</keyword>
<keyword evidence="8" id="KW-0862">Zinc</keyword>
<dbReference type="Proteomes" id="UP000215896">
    <property type="component" value="Unassembled WGS sequence"/>
</dbReference>
<keyword evidence="6" id="KW-0479">Metal-binding</keyword>
<keyword evidence="3" id="KW-1003">Cell membrane</keyword>
<comment type="subcellular location">
    <subcellularLocation>
        <location evidence="2">Cell membrane</location>
        <topology evidence="2">Multi-pass membrane protein</topology>
    </subcellularLocation>
</comment>
<name>A0A255GWE5_9ACTN</name>
<dbReference type="CDD" id="cd07328">
    <property type="entry name" value="M48_Ste24p_like"/>
    <property type="match status" value="1"/>
</dbReference>
<dbReference type="OrthoDB" id="155290at2"/>
<dbReference type="InterPro" id="IPR001915">
    <property type="entry name" value="Peptidase_M48"/>
</dbReference>
<comment type="cofactor">
    <cofactor evidence="1">
        <name>Zn(2+)</name>
        <dbReference type="ChEBI" id="CHEBI:29105"/>
    </cofactor>
</comment>
<dbReference type="GO" id="GO:0005886">
    <property type="term" value="C:plasma membrane"/>
    <property type="evidence" value="ECO:0007669"/>
    <property type="project" value="UniProtKB-SubCell"/>
</dbReference>
<dbReference type="PANTHER" id="PTHR43221:SF1">
    <property type="entry name" value="PROTEASE HTPX"/>
    <property type="match status" value="1"/>
</dbReference>
<dbReference type="Pfam" id="PF01435">
    <property type="entry name" value="Peptidase_M48"/>
    <property type="match status" value="1"/>
</dbReference>
<evidence type="ECO:0000256" key="7">
    <source>
        <dbReference type="ARBA" id="ARBA00022801"/>
    </source>
</evidence>
<dbReference type="InterPro" id="IPR050083">
    <property type="entry name" value="HtpX_protease"/>
</dbReference>
<feature type="transmembrane region" description="Helical" evidence="12">
    <location>
        <begin position="45"/>
        <end position="64"/>
    </location>
</feature>